<dbReference type="EMBL" id="GBRH01175273">
    <property type="protein sequence ID" value="JAE22623.1"/>
    <property type="molecule type" value="Transcribed_RNA"/>
</dbReference>
<reference evidence="2" key="1">
    <citation type="submission" date="2014-09" db="EMBL/GenBank/DDBJ databases">
        <authorList>
            <person name="Magalhaes I.L.F."/>
            <person name="Oliveira U."/>
            <person name="Santos F.R."/>
            <person name="Vidigal T.H.D.A."/>
            <person name="Brescovit A.D."/>
            <person name="Santos A.J."/>
        </authorList>
    </citation>
    <scope>NUCLEOTIDE SEQUENCE</scope>
    <source>
        <tissue evidence="2">Shoot tissue taken approximately 20 cm above the soil surface</tissue>
    </source>
</reference>
<accession>A0A0A9GPQ1</accession>
<protein>
    <submittedName>
        <fullName evidence="2">Aprl6</fullName>
    </submittedName>
</protein>
<proteinExistence type="predicted"/>
<reference evidence="2" key="2">
    <citation type="journal article" date="2015" name="Data Brief">
        <title>Shoot transcriptome of the giant reed, Arundo donax.</title>
        <authorList>
            <person name="Barrero R.A."/>
            <person name="Guerrero F.D."/>
            <person name="Moolhuijzen P."/>
            <person name="Goolsby J.A."/>
            <person name="Tidwell J."/>
            <person name="Bellgard S.E."/>
            <person name="Bellgard M.I."/>
        </authorList>
    </citation>
    <scope>NUCLEOTIDE SEQUENCE</scope>
    <source>
        <tissue evidence="2">Shoot tissue taken approximately 20 cm above the soil surface</tissue>
    </source>
</reference>
<feature type="region of interest" description="Disordered" evidence="1">
    <location>
        <begin position="1"/>
        <end position="25"/>
    </location>
</feature>
<evidence type="ECO:0000256" key="1">
    <source>
        <dbReference type="SAM" id="MobiDB-lite"/>
    </source>
</evidence>
<name>A0A0A9GPQ1_ARUDO</name>
<sequence>MGCRRSPPHSGRAAPSPPRGTQPRRLMAKNFSKSWVARKSSLLSFSMHPGAPSLKE</sequence>
<evidence type="ECO:0000313" key="2">
    <source>
        <dbReference type="EMBL" id="JAE22623.1"/>
    </source>
</evidence>
<dbReference type="AlphaFoldDB" id="A0A0A9GPQ1"/>
<organism evidence="2">
    <name type="scientific">Arundo donax</name>
    <name type="common">Giant reed</name>
    <name type="synonym">Donax arundinaceus</name>
    <dbReference type="NCBI Taxonomy" id="35708"/>
    <lineage>
        <taxon>Eukaryota</taxon>
        <taxon>Viridiplantae</taxon>
        <taxon>Streptophyta</taxon>
        <taxon>Embryophyta</taxon>
        <taxon>Tracheophyta</taxon>
        <taxon>Spermatophyta</taxon>
        <taxon>Magnoliopsida</taxon>
        <taxon>Liliopsida</taxon>
        <taxon>Poales</taxon>
        <taxon>Poaceae</taxon>
        <taxon>PACMAD clade</taxon>
        <taxon>Arundinoideae</taxon>
        <taxon>Arundineae</taxon>
        <taxon>Arundo</taxon>
    </lineage>
</organism>